<accession>A0A2V1INW8</accession>
<sequence>MKNNLMRSIMAVVAAIVWSVVAVAQTKDSPLSVGLLSEIRDLSSGTVVKIDRLYRVGKFYDNLYVTDGKDDFCVRLSVVSSLQKEGYKSFFDGVTNELTNLVCEVQHASDIPYLKCTSTCGSIFSGRALSDAERFYMIPEEVEASKVSLEYANRLIRFKGTIKSIQSQKAVIKESGKVTIFGATSCIENYSYLFVGMLESMGSDIYAYIDKDSEVKSAPISWSVDGYVNIDGAGSVKVEGDEGESVVSDGDVVKLTATPAEGYEFVRWTLNGKEVSTEEQYTTDPVLCDIGYVAVFAKENVAVMECDVTVSSSDAEMGEVNVSSGRVVVGTSVTVRAVARQGARFEGWYDGEKKMSGEADYTFAVESSTSLTARFVKIWTVTYEKPSHGEIEVVCDGQTVVSGGTVDDGKYVTVTVRPASNYVVQSIMVDGMAMTADSSASFAVESDISVSADICEAVLPQESLAGLLDGSAAVNSLVSIGMPLTVVAVVGNSRDAVVTDGDRLLLLSNHPAYTGDWKPEEGAVLSDVTGRYEVSSTAVSPKIVLMGAPVTVSGSKREAPVSDVAFADLYADRKSSNNRMLRLRGVNVYLGMVNPVCRNIGQYPDDEQLIRLSQENNSLEITTEMKRDANWTRPMDLTGFVHEVAGELGFHVLTMQPATDMPDDNRVLVNLTASPTSGGKVWIADDETAVQRSCEVGDRMMINAVAADGYVFEGWNAGGISVGAEASMEYQVWGNTTLTAVFSVAGIDPVPPVDPDDPQKERHKLTLRNGGNGSMTVTTADGMEVADGEMVEEGTRLTVTLTADRMYLPSQLKVNGVPVGQEPDGTYCVTVTGPTELLSVFVSDAAGVYHLRVASRSPEGCSGGKVWIDSDGVTAVEARYGESHAFYADASAGFTFVGWIYEGGTSGPGDGSRFEWPGQGDLSLVAVFDHAIKAERTVSVRSADPTKGRAEIVGESVGVQSVTSRAVVRIRAVAASEYDRFVEWTVNGEVWNEPEIELSGDADMECVAYFASDYPVVFGSIGQGTMTCTMSDISFESGTVVADGAKIGVVLSSADHHHIESLTVNGQEMLSRYLDDPSGFVLSVRSPTDIAAVFAIDRHRLLIGRHLHGNLTVYRSVGADGLGTGDPVASEIYHDFGSTLYVFASAAEGYRLKEITVDGRTLDMSAGYGTIVVTGDMALGCEFEQIPTSLTVVAGDETGGGDGEWFDLNGRRVGRSALRPGSVYIYRSRDGAVSKIVAR</sequence>
<gene>
    <name evidence="4" type="ORF">C5O25_11480</name>
</gene>
<dbReference type="EMBL" id="PUBV01000036">
    <property type="protein sequence ID" value="PWB06083.1"/>
    <property type="molecule type" value="Genomic_DNA"/>
</dbReference>
<proteinExistence type="predicted"/>
<protein>
    <recommendedName>
        <fullName evidence="3">Bacterial repeat domain-containing protein</fullName>
    </recommendedName>
</protein>
<evidence type="ECO:0000313" key="5">
    <source>
        <dbReference type="Proteomes" id="UP000244925"/>
    </source>
</evidence>
<feature type="signal peptide" evidence="2">
    <location>
        <begin position="1"/>
        <end position="24"/>
    </location>
</feature>
<keyword evidence="5" id="KW-1185">Reference proteome</keyword>
<organism evidence="4 5">
    <name type="scientific">Paramuribaculum intestinale</name>
    <dbReference type="NCBI Taxonomy" id="2094151"/>
    <lineage>
        <taxon>Bacteria</taxon>
        <taxon>Pseudomonadati</taxon>
        <taxon>Bacteroidota</taxon>
        <taxon>Bacteroidia</taxon>
        <taxon>Bacteroidales</taxon>
        <taxon>Muribaculaceae</taxon>
        <taxon>Paramuribaculum</taxon>
    </lineage>
</organism>
<dbReference type="AlphaFoldDB" id="A0A2V1INW8"/>
<feature type="domain" description="Bacterial repeat" evidence="3">
    <location>
        <begin position="670"/>
        <end position="743"/>
    </location>
</feature>
<reference evidence="5" key="1">
    <citation type="submission" date="2018-02" db="EMBL/GenBank/DDBJ databases">
        <authorList>
            <person name="Clavel T."/>
            <person name="Strowig T."/>
        </authorList>
    </citation>
    <scope>NUCLEOTIDE SEQUENCE [LARGE SCALE GENOMIC DNA]</scope>
    <source>
        <strain evidence="5">DSM 100764</strain>
    </source>
</reference>
<feature type="region of interest" description="Disordered" evidence="1">
    <location>
        <begin position="750"/>
        <end position="777"/>
    </location>
</feature>
<dbReference type="InterPro" id="IPR044060">
    <property type="entry name" value="Bacterial_rp_domain"/>
</dbReference>
<dbReference type="Pfam" id="PF18998">
    <property type="entry name" value="Flg_new_2"/>
    <property type="match status" value="3"/>
</dbReference>
<name>A0A2V1INW8_9BACT</name>
<comment type="caution">
    <text evidence="4">The sequence shown here is derived from an EMBL/GenBank/DDBJ whole genome shotgun (WGS) entry which is preliminary data.</text>
</comment>
<feature type="domain" description="Bacterial repeat" evidence="3">
    <location>
        <begin position="231"/>
        <end position="280"/>
    </location>
</feature>
<keyword evidence="2" id="KW-0732">Signal</keyword>
<evidence type="ECO:0000259" key="3">
    <source>
        <dbReference type="Pfam" id="PF18998"/>
    </source>
</evidence>
<evidence type="ECO:0000313" key="4">
    <source>
        <dbReference type="EMBL" id="PWB06083.1"/>
    </source>
</evidence>
<feature type="domain" description="Bacterial repeat" evidence="3">
    <location>
        <begin position="309"/>
        <end position="377"/>
    </location>
</feature>
<dbReference type="Proteomes" id="UP000244925">
    <property type="component" value="Unassembled WGS sequence"/>
</dbReference>
<feature type="chain" id="PRO_5016005615" description="Bacterial repeat domain-containing protein" evidence="2">
    <location>
        <begin position="25"/>
        <end position="1239"/>
    </location>
</feature>
<evidence type="ECO:0000256" key="1">
    <source>
        <dbReference type="SAM" id="MobiDB-lite"/>
    </source>
</evidence>
<evidence type="ECO:0000256" key="2">
    <source>
        <dbReference type="SAM" id="SignalP"/>
    </source>
</evidence>